<name>A0A9W9KSE0_9EURO</name>
<gene>
    <name evidence="1" type="ORF">N7515_010374</name>
</gene>
<dbReference type="EMBL" id="JAPQKL010000009">
    <property type="protein sequence ID" value="KAJ5118151.1"/>
    <property type="molecule type" value="Genomic_DNA"/>
</dbReference>
<dbReference type="Proteomes" id="UP001149079">
    <property type="component" value="Unassembled WGS sequence"/>
</dbReference>
<proteinExistence type="predicted"/>
<comment type="caution">
    <text evidence="1">The sequence shown here is derived from an EMBL/GenBank/DDBJ whole genome shotgun (WGS) entry which is preliminary data.</text>
</comment>
<dbReference type="GeneID" id="81410288"/>
<dbReference type="AlphaFoldDB" id="A0A9W9KSE0"/>
<reference evidence="1" key="1">
    <citation type="submission" date="2022-11" db="EMBL/GenBank/DDBJ databases">
        <authorList>
            <person name="Petersen C."/>
        </authorList>
    </citation>
    <scope>NUCLEOTIDE SEQUENCE</scope>
    <source>
        <strain evidence="1">IBT 22155</strain>
    </source>
</reference>
<keyword evidence="2" id="KW-1185">Reference proteome</keyword>
<protein>
    <submittedName>
        <fullName evidence="1">Uncharacterized protein</fullName>
    </submittedName>
</protein>
<accession>A0A9W9KSE0</accession>
<evidence type="ECO:0000313" key="1">
    <source>
        <dbReference type="EMBL" id="KAJ5118151.1"/>
    </source>
</evidence>
<reference evidence="1" key="2">
    <citation type="journal article" date="2023" name="IMA Fungus">
        <title>Comparative genomic study of the Penicillium genus elucidates a diverse pangenome and 15 lateral gene transfer events.</title>
        <authorList>
            <person name="Petersen C."/>
            <person name="Sorensen T."/>
            <person name="Nielsen M.R."/>
            <person name="Sondergaard T.E."/>
            <person name="Sorensen J.L."/>
            <person name="Fitzpatrick D.A."/>
            <person name="Frisvad J.C."/>
            <person name="Nielsen K.L."/>
        </authorList>
    </citation>
    <scope>NUCLEOTIDE SEQUENCE</scope>
    <source>
        <strain evidence="1">IBT 22155</strain>
    </source>
</reference>
<sequence length="79" mass="8632">MGVRKRQLVMHCPSCVHTLRHAAQVSCKVAPKSGPSKDSKPGLVEPIWVEKLSIRSRCVSCPTTRLWATRPTPVIGSSP</sequence>
<dbReference type="RefSeq" id="XP_056516741.1">
    <property type="nucleotide sequence ID" value="XM_056671117.1"/>
</dbReference>
<evidence type="ECO:0000313" key="2">
    <source>
        <dbReference type="Proteomes" id="UP001149079"/>
    </source>
</evidence>
<organism evidence="1 2">
    <name type="scientific">Penicillium bovifimosum</name>
    <dbReference type="NCBI Taxonomy" id="126998"/>
    <lineage>
        <taxon>Eukaryota</taxon>
        <taxon>Fungi</taxon>
        <taxon>Dikarya</taxon>
        <taxon>Ascomycota</taxon>
        <taxon>Pezizomycotina</taxon>
        <taxon>Eurotiomycetes</taxon>
        <taxon>Eurotiomycetidae</taxon>
        <taxon>Eurotiales</taxon>
        <taxon>Aspergillaceae</taxon>
        <taxon>Penicillium</taxon>
    </lineage>
</organism>